<evidence type="ECO:0000313" key="2">
    <source>
        <dbReference type="EMBL" id="CAE8616835.1"/>
    </source>
</evidence>
<gene>
    <name evidence="2" type="ORF">PGLA1383_LOCUS34509</name>
</gene>
<evidence type="ECO:0000256" key="1">
    <source>
        <dbReference type="SAM" id="Coils"/>
    </source>
</evidence>
<reference evidence="2" key="1">
    <citation type="submission" date="2021-02" db="EMBL/GenBank/DDBJ databases">
        <authorList>
            <person name="Dougan E. K."/>
            <person name="Rhodes N."/>
            <person name="Thang M."/>
            <person name="Chan C."/>
        </authorList>
    </citation>
    <scope>NUCLEOTIDE SEQUENCE</scope>
</reference>
<comment type="caution">
    <text evidence="2">The sequence shown here is derived from an EMBL/GenBank/DDBJ whole genome shotgun (WGS) entry which is preliminary data.</text>
</comment>
<feature type="coiled-coil region" evidence="1">
    <location>
        <begin position="28"/>
        <end position="157"/>
    </location>
</feature>
<evidence type="ECO:0000313" key="3">
    <source>
        <dbReference type="Proteomes" id="UP000654075"/>
    </source>
</evidence>
<feature type="non-terminal residue" evidence="2">
    <location>
        <position position="1"/>
    </location>
</feature>
<keyword evidence="1" id="KW-0175">Coiled coil</keyword>
<accession>A0A813G2C0</accession>
<sequence>AGQDGWAANRDEASRNLLQEACSGADRERQLRLEVQALRSRLLAAKQRSKGEQGLAASKLERQRAAWSLEQQMLQREFSAASGRVEQAEFSAFHLQAEREDAARRKLMLEKEIDRLEAARGRAALAREKARVSPEELAAAKSEKEVRSAECARLNKEFLDLEVRLQETLSVFSAGQMVEAVMRRAVTSSSSALSFQSARTVAESPEPQEARRAAALAQVRAAACQRRAAKLSSSAEKSGREEVLVAGASDLVDSQPEF</sequence>
<keyword evidence="3" id="KW-1185">Reference proteome</keyword>
<protein>
    <submittedName>
        <fullName evidence="2">Uncharacterized protein</fullName>
    </submittedName>
</protein>
<organism evidence="2 3">
    <name type="scientific">Polarella glacialis</name>
    <name type="common">Dinoflagellate</name>
    <dbReference type="NCBI Taxonomy" id="89957"/>
    <lineage>
        <taxon>Eukaryota</taxon>
        <taxon>Sar</taxon>
        <taxon>Alveolata</taxon>
        <taxon>Dinophyceae</taxon>
        <taxon>Suessiales</taxon>
        <taxon>Suessiaceae</taxon>
        <taxon>Polarella</taxon>
    </lineage>
</organism>
<proteinExistence type="predicted"/>
<dbReference type="AlphaFoldDB" id="A0A813G2C0"/>
<feature type="non-terminal residue" evidence="2">
    <location>
        <position position="258"/>
    </location>
</feature>
<name>A0A813G2C0_POLGL</name>
<dbReference type="EMBL" id="CAJNNV010025976">
    <property type="protein sequence ID" value="CAE8616835.1"/>
    <property type="molecule type" value="Genomic_DNA"/>
</dbReference>
<dbReference type="Proteomes" id="UP000654075">
    <property type="component" value="Unassembled WGS sequence"/>
</dbReference>